<protein>
    <submittedName>
        <fullName evidence="1">Uncharacterized protein</fullName>
    </submittedName>
</protein>
<reference evidence="1" key="1">
    <citation type="submission" date="2014-09" db="EMBL/GenBank/DDBJ databases">
        <authorList>
            <person name="Magalhaes I.L.F."/>
            <person name="Oliveira U."/>
            <person name="Santos F.R."/>
            <person name="Vidigal T.H.D.A."/>
            <person name="Brescovit A.D."/>
            <person name="Santos A.J."/>
        </authorList>
    </citation>
    <scope>NUCLEOTIDE SEQUENCE</scope>
    <source>
        <tissue evidence="1">Shoot tissue taken approximately 20 cm above the soil surface</tissue>
    </source>
</reference>
<dbReference type="EMBL" id="GBRH01275013">
    <property type="protein sequence ID" value="JAD22882.1"/>
    <property type="molecule type" value="Transcribed_RNA"/>
</dbReference>
<organism evidence="1">
    <name type="scientific">Arundo donax</name>
    <name type="common">Giant reed</name>
    <name type="synonym">Donax arundinaceus</name>
    <dbReference type="NCBI Taxonomy" id="35708"/>
    <lineage>
        <taxon>Eukaryota</taxon>
        <taxon>Viridiplantae</taxon>
        <taxon>Streptophyta</taxon>
        <taxon>Embryophyta</taxon>
        <taxon>Tracheophyta</taxon>
        <taxon>Spermatophyta</taxon>
        <taxon>Magnoliopsida</taxon>
        <taxon>Liliopsida</taxon>
        <taxon>Poales</taxon>
        <taxon>Poaceae</taxon>
        <taxon>PACMAD clade</taxon>
        <taxon>Arundinoideae</taxon>
        <taxon>Arundineae</taxon>
        <taxon>Arundo</taxon>
    </lineage>
</organism>
<evidence type="ECO:0000313" key="1">
    <source>
        <dbReference type="EMBL" id="JAD22882.1"/>
    </source>
</evidence>
<accession>A0A0A8YJW2</accession>
<reference evidence="1" key="2">
    <citation type="journal article" date="2015" name="Data Brief">
        <title>Shoot transcriptome of the giant reed, Arundo donax.</title>
        <authorList>
            <person name="Barrero R.A."/>
            <person name="Guerrero F.D."/>
            <person name="Moolhuijzen P."/>
            <person name="Goolsby J.A."/>
            <person name="Tidwell J."/>
            <person name="Bellgard S.E."/>
            <person name="Bellgard M.I."/>
        </authorList>
    </citation>
    <scope>NUCLEOTIDE SEQUENCE</scope>
    <source>
        <tissue evidence="1">Shoot tissue taken approximately 20 cm above the soil surface</tissue>
    </source>
</reference>
<proteinExistence type="predicted"/>
<sequence>MLHTPNQVCQTVAHHAVQQVHQTIAHHELQLASLKCLQCHFLALSLQVCSESCHTLGYVSRST</sequence>
<dbReference type="AlphaFoldDB" id="A0A0A8YJW2"/>
<name>A0A0A8YJW2_ARUDO</name>